<evidence type="ECO:0000313" key="2">
    <source>
        <dbReference type="EnsemblMetazoa" id="G17798.1:cds"/>
    </source>
</evidence>
<dbReference type="InterPro" id="IPR003034">
    <property type="entry name" value="SAP_dom"/>
</dbReference>
<organism evidence="2 3">
    <name type="scientific">Magallana gigas</name>
    <name type="common">Pacific oyster</name>
    <name type="synonym">Crassostrea gigas</name>
    <dbReference type="NCBI Taxonomy" id="29159"/>
    <lineage>
        <taxon>Eukaryota</taxon>
        <taxon>Metazoa</taxon>
        <taxon>Spiralia</taxon>
        <taxon>Lophotrochozoa</taxon>
        <taxon>Mollusca</taxon>
        <taxon>Bivalvia</taxon>
        <taxon>Autobranchia</taxon>
        <taxon>Pteriomorphia</taxon>
        <taxon>Ostreida</taxon>
        <taxon>Ostreoidea</taxon>
        <taxon>Ostreidae</taxon>
        <taxon>Magallana</taxon>
    </lineage>
</organism>
<feature type="domain" description="SAP" evidence="1">
    <location>
        <begin position="277"/>
        <end position="311"/>
    </location>
</feature>
<protein>
    <recommendedName>
        <fullName evidence="1">SAP domain-containing protein</fullName>
    </recommendedName>
</protein>
<dbReference type="SMART" id="SM00513">
    <property type="entry name" value="SAP"/>
    <property type="match status" value="2"/>
</dbReference>
<keyword evidence="3" id="KW-1185">Reference proteome</keyword>
<dbReference type="SUPFAM" id="SSF68906">
    <property type="entry name" value="SAP domain"/>
    <property type="match status" value="1"/>
</dbReference>
<dbReference type="Gene3D" id="1.10.720.30">
    <property type="entry name" value="SAP domain"/>
    <property type="match status" value="1"/>
</dbReference>
<dbReference type="InterPro" id="IPR036361">
    <property type="entry name" value="SAP_dom_sf"/>
</dbReference>
<dbReference type="Proteomes" id="UP000005408">
    <property type="component" value="Unassembled WGS sequence"/>
</dbReference>
<dbReference type="EnsemblMetazoa" id="G17798.1">
    <property type="protein sequence ID" value="G17798.1:cds"/>
    <property type="gene ID" value="G17798"/>
</dbReference>
<dbReference type="Pfam" id="PF02037">
    <property type="entry name" value="SAP"/>
    <property type="match status" value="1"/>
</dbReference>
<evidence type="ECO:0000259" key="1">
    <source>
        <dbReference type="PROSITE" id="PS50800"/>
    </source>
</evidence>
<proteinExistence type="predicted"/>
<name>A0A8W8JCS2_MAGGI</name>
<dbReference type="PROSITE" id="PS50800">
    <property type="entry name" value="SAP"/>
    <property type="match status" value="1"/>
</dbReference>
<sequence length="2894" mass="326642">MEFLDKFGMQQSKDALGNVMEEIKNIIDNTKCRNPHEMTEDQLVNELTERGKDTLGSREQLVERLVQSDKSCPLLSFTMPKNVYCTFDSMCLGLECCINLKFALYMKVFKIWARLDPCTTPLMLFTIGLDSYTYNIQIPKNISFDGYEGELKSGIKLDFFGGMEPSVRYRIFKDQNVTLVTIGIGLCSFDDSDSCIVFVNLLDKAVLPVPTCIADGTLVWPEVNLKSLFRKEALYQKFKEQGKSVIQQVRSQLHEKFLTMLKISEDMLNKENAAPKPDTMTIGQIKSELERRGLSTIGTKSELKARLTQDDLTCVNFTMEKIQRSLSDIVYYKLQKDCMRIDLWTDINVKILGYDFSKTLSAYIELDPCSFILQIGFEKYIWTKVLLNYKWGKDEIAEISANVKIKYSVDKDDSEGVFIMKFGLVICFSPPSDCILDGYILTNVKIPIPNCRDFVFPGDGSFADLLEKIGGKMSENIFELVLKKFDLHDVMRLGSCPVIPSSPEDCPAKIDVQKNLPAAVRDMVKCEQPANCWGIDCCLQLTFNIPLGDTKITRNITFWFKLDPCDFSLDIGFGGKTLLKTYLLEYEYGKQQSLTLGSGSPPPLQINYRIDKMEGNKGFIVDVEIFICFDFDGNLICIPTNNGLHLLKSQEIPLCDKHFPHKFSNFSLSEWMREKSLDLNEQLAEGAVMLLLDQLNLTDFFQRPKCDRTRAPYIPSIQGIHNECPKTIAFLPSQIPDPMSCHIPDYCTGVECCADIPVLGLGLHVSVFLDLDKLELRIGLETAKETIKLNDYVWGEVKTIVVADGLIKLRLSVKPITNENVYVFNVHASVCLNGGDCSIDIPILSNTRLPTIIAINTEESKNFSFTNWLKEMEIPSANDLKDNAKTLLLQQLGIDQYLSDKPCDAGEELYSPSLQGWKNHCPLDWVVLPEITSDKVRCGLSSNCTRIDCCVDFSLLKLKLHFFLHFDRCNYVISGGIEKKTFSYGLLDFNSLWGKEVSVYVANVIFIKFKAIKLEVSKKYVLDMDVSVCLEPGHCDLDVSILDQVLIPILNCDLTMDFDVKGFSLSNWMSEQGLSFDGSLSTSLAAALFKKLGIDSFLKDPSCDRTESPYSVNKILQSGWSSECPANIDLPKLRGTTACHIKNTCTAIKCCVEVGRVSRTFEVELDIDFCNQKLTFAVEKLTDTISLQGFEYGKRREIVIKGVVKLWYTIWDHKGEGVYVVTMDLAVCFEDGGDCLINTNVLDQAKLSKQTCVWGTSFLNPNFSLEQFMRDSAISTYDQIKGLALDKLKEALGLPTFLDDPPCLMTAPAYTPNVNGIKKVCSKDLSQSDSSLPLLPSNMVCQITESCTGIDCCTRADPIHHNLHAYLDIDPCNFKIKFGIDKFQFEIYMQDFEFGIEKDVRLVNVVRIKFQIWDLSAENQYVVNLRFSVCFDLHSSCVMDKVIFDEKRLPKSVCEFASAAEIQNFSLEEWKASLDISMDTLLPTLTDQLMEHLGIAGYLSWPQCSLANGTTSTNGWIDECPKLKLYKKPSLDGLPLTCSISSKCTEIHCCLQVRPIGRNFEVYIDLDPCNKTLVVGIEQYRTKVNLLAYTFGKKERFWLQEFIKIEYTIEDLMGADRYMVDIKVEICLEKDKPCMISKEITKDLYLPKLGCDWSLGFSRFSLSDWYKKVSVPVGSFLTATHLSLLREALGITNFLLPKDQQCSRMSSDYKPETSGQLGWKIDCQESIDKMTEIATDLPLSCHIKHHCTAIECCLDLQSPLQQTIHFFIDLDLCLQTLKLGIENLMFETTLLAYKYGTQDYFRLADFVQIVYQIDDVNKTSLEVTLRVKICLEENSCLYDVMLLDKRRIPKPGCSWDFSYTIQDFSLKNWYKDIGANINSTLSKLSAAKLLEELGISKYTQDPQCQRSGPVYSPHVNGWKSDCQMDVLTNPISDSVTCLIKDTCTAVSCCMDIDFLQRSFESYITIDACNQWIHVGIEKLSFNISFDDFPFGRENKFYLNSVIRLDYKVEDLKTERQFRVSATLKACFESSGDNCLVDLAIFKNTLVPKKICDWTEGFSTANFSLSQWYQDLSLTHGSMLSQLNRDNLLDHLGIRSYLNKEPCSFTSSKYSPANSQGWKNDCKENLDSSLPALPSSVRCSIPDYCTGVTCCVAENSVLRHHFTVGVQLDDCNHILTFEVEKLKIEIALNGYNFGMTEKRYLMSVLHFEFRIDDIPHEKHYKISASLKVCYGIGPCALGTIALIQDFKLPKTLCEWGTGFLSEFSLEIWLRNKGLDMKTALSSLDASSLLSSLGVSEFLKDPQCSRTSSSYSTSSNGWKNDCQSIPTLPPLPGSVSCHIPDSCTSIDCCAEVAFLGGRSINVQVLMDPCEAIMSLNIEKMQYNITLFDYNFGTTDHFTLQGALRIDFNIQNLIMDRKYLLNMNLSVCMETSDLSVCVYSIVIFHNTILPKQLCSMEMPYLNPSFDLSSWKTTLGFGSLLTHEQTKLLLRELGVEEYVGVGCSRNSVPYFPQTQTGWNTPTACKARPPILTSNSISCHINASCTGISCCFDDDITGLTYQISVTVDSCEETLVITLEKMKFEISLFDYPMGTKSTAQLFGILQLEYIIDDLHLRGEIVIDLKARLCYSKSKACELEIVILEEFKLPKPLCNFTEGSFAIPDFSLSNWMTEIGYLGDNAVLEQWAIDLLKSELKLSNYMLDPMCQRTQYNAGDGNWNLEACPELESVLPLPSHTSCALSVSCSGVTCCTDIALLATSIQTEVSVERCRGKVYVRLEKLEIVIMLNDFEYSSWQTYTIQNVFRLEYKIDFISAESAFLFNIKFSACFETKGDCMLNIPILKDVKIPILACNFSLQQFAIPNFSLNDYLISKGVPTSIISLSRCNGRPATGSPWCQQVVQ</sequence>
<accession>A0A8W8JCS2</accession>
<evidence type="ECO:0000313" key="3">
    <source>
        <dbReference type="Proteomes" id="UP000005408"/>
    </source>
</evidence>
<reference evidence="2" key="1">
    <citation type="submission" date="2022-08" db="UniProtKB">
        <authorList>
            <consortium name="EnsemblMetazoa"/>
        </authorList>
    </citation>
    <scope>IDENTIFICATION</scope>
    <source>
        <strain evidence="2">05x7-T-G4-1.051#20</strain>
    </source>
</reference>